<dbReference type="Pfam" id="PF02687">
    <property type="entry name" value="FtsX"/>
    <property type="match status" value="1"/>
</dbReference>
<keyword evidence="9" id="KW-1185">Reference proteome</keyword>
<dbReference type="PANTHER" id="PTHR46795:SF3">
    <property type="entry name" value="ABC TRANSPORTER PERMEASE"/>
    <property type="match status" value="1"/>
</dbReference>
<evidence type="ECO:0000256" key="6">
    <source>
        <dbReference type="PIRNR" id="PIRNR018968"/>
    </source>
</evidence>
<evidence type="ECO:0000256" key="5">
    <source>
        <dbReference type="ARBA" id="ARBA00023136"/>
    </source>
</evidence>
<keyword evidence="6" id="KW-0813">Transport</keyword>
<evidence type="ECO:0000313" key="8">
    <source>
        <dbReference type="EMBL" id="MEL5989577.1"/>
    </source>
</evidence>
<dbReference type="InterPro" id="IPR003838">
    <property type="entry name" value="ABC3_permease_C"/>
</dbReference>
<organism evidence="8 9">
    <name type="scientific">Kurthia gibsonii</name>
    <dbReference type="NCBI Taxonomy" id="33946"/>
    <lineage>
        <taxon>Bacteria</taxon>
        <taxon>Bacillati</taxon>
        <taxon>Bacillota</taxon>
        <taxon>Bacilli</taxon>
        <taxon>Bacillales</taxon>
        <taxon>Caryophanaceae</taxon>
        <taxon>Kurthia</taxon>
    </lineage>
</organism>
<feature type="transmembrane region" description="Helical" evidence="6">
    <location>
        <begin position="591"/>
        <end position="612"/>
    </location>
</feature>
<evidence type="ECO:0000256" key="3">
    <source>
        <dbReference type="ARBA" id="ARBA00022692"/>
    </source>
</evidence>
<protein>
    <submittedName>
        <fullName evidence="8">FtsX-like permease family protein</fullName>
    </submittedName>
</protein>
<dbReference type="PANTHER" id="PTHR46795">
    <property type="entry name" value="ABC TRANSPORTER PERMEASE-RELATED-RELATED"/>
    <property type="match status" value="1"/>
</dbReference>
<reference evidence="8 9" key="1">
    <citation type="submission" date="2024-04" db="EMBL/GenBank/DDBJ databases">
        <authorList>
            <person name="Wu Y.S."/>
            <person name="Zhang L."/>
        </authorList>
    </citation>
    <scope>NUCLEOTIDE SEQUENCE [LARGE SCALE GENOMIC DNA]</scope>
    <source>
        <strain evidence="8 9">KG-01</strain>
    </source>
</reference>
<comment type="caution">
    <text evidence="8">The sequence shown here is derived from an EMBL/GenBank/DDBJ whole genome shotgun (WGS) entry which is preliminary data.</text>
</comment>
<keyword evidence="2 6" id="KW-1003">Cell membrane</keyword>
<dbReference type="Proteomes" id="UP001398420">
    <property type="component" value="Unassembled WGS sequence"/>
</dbReference>
<dbReference type="EMBL" id="JBCEWA010000015">
    <property type="protein sequence ID" value="MEL5989577.1"/>
    <property type="molecule type" value="Genomic_DNA"/>
</dbReference>
<evidence type="ECO:0000256" key="1">
    <source>
        <dbReference type="ARBA" id="ARBA00004651"/>
    </source>
</evidence>
<name>A0ABU9LNM4_9BACL</name>
<keyword evidence="4 6" id="KW-1133">Transmembrane helix</keyword>
<feature type="transmembrane region" description="Helical" evidence="6">
    <location>
        <begin position="555"/>
        <end position="579"/>
    </location>
</feature>
<feature type="transmembrane region" description="Helical" evidence="6">
    <location>
        <begin position="20"/>
        <end position="38"/>
    </location>
</feature>
<comment type="similarity">
    <text evidence="6">Belongs to the ABC-4 integral membrane protein family.</text>
</comment>
<gene>
    <name evidence="8" type="ORF">AAF454_14305</name>
</gene>
<evidence type="ECO:0000259" key="7">
    <source>
        <dbReference type="Pfam" id="PF02687"/>
    </source>
</evidence>
<dbReference type="InterPro" id="IPR027022">
    <property type="entry name" value="ABC_permease_BceB-typ"/>
</dbReference>
<feature type="transmembrane region" description="Helical" evidence="6">
    <location>
        <begin position="236"/>
        <end position="257"/>
    </location>
</feature>
<proteinExistence type="inferred from homology"/>
<feature type="transmembrane region" description="Helical" evidence="6">
    <location>
        <begin position="198"/>
        <end position="216"/>
    </location>
</feature>
<evidence type="ECO:0000313" key="9">
    <source>
        <dbReference type="Proteomes" id="UP001398420"/>
    </source>
</evidence>
<feature type="transmembrane region" description="Helical" evidence="6">
    <location>
        <begin position="290"/>
        <end position="312"/>
    </location>
</feature>
<feature type="transmembrane region" description="Helical" evidence="6">
    <location>
        <begin position="58"/>
        <end position="80"/>
    </location>
</feature>
<feature type="transmembrane region" description="Helical" evidence="6">
    <location>
        <begin position="101"/>
        <end position="134"/>
    </location>
</feature>
<comment type="subcellular location">
    <subcellularLocation>
        <location evidence="1 6">Cell membrane</location>
        <topology evidence="1 6">Multi-pass membrane protein</topology>
    </subcellularLocation>
</comment>
<evidence type="ECO:0000256" key="4">
    <source>
        <dbReference type="ARBA" id="ARBA00022989"/>
    </source>
</evidence>
<evidence type="ECO:0000256" key="2">
    <source>
        <dbReference type="ARBA" id="ARBA00022475"/>
    </source>
</evidence>
<keyword evidence="5 6" id="KW-0472">Membrane</keyword>
<feature type="transmembrane region" description="Helical" evidence="6">
    <location>
        <begin position="503"/>
        <end position="527"/>
    </location>
</feature>
<feature type="transmembrane region" description="Helical" evidence="6">
    <location>
        <begin position="154"/>
        <end position="177"/>
    </location>
</feature>
<feature type="domain" description="ABC3 transporter permease C-terminal" evidence="7">
    <location>
        <begin position="61"/>
        <end position="170"/>
    </location>
</feature>
<dbReference type="InterPro" id="IPR052536">
    <property type="entry name" value="ABC-4_Integral_Memb_Prot"/>
</dbReference>
<dbReference type="RefSeq" id="WP_342303199.1">
    <property type="nucleotide sequence ID" value="NZ_JBCEWA010000015.1"/>
</dbReference>
<accession>A0ABU9LNM4</accession>
<sequence length="629" mass="70994">MTLFSLACKNIRRNLSQYSLYIASMVFSIAIYFTFVTMKYNETITGEVEASKKIASIMSSSSVVLLVFVTIFIFYSNAFFMKKRKKEVGLYALLGVRKRQIGFLLFFENLLLGIISLIFGIFFGFLASKLFLWVLLKMMDYQAVAHFTLSIDAVINTVCVFFILFLITSIQGYRVVYRFQLIELFQAEKQGEKVPKPNLWLALLGAVLVGVGYYIALANMVTSPIWKNLSVAAPFIILACVIIGTYLIFHSFIGYCLKLIKKSEGLIWQNLRLLTVSQLLYRIRGNAQTLTIIAVLSATTITAGGAVFGLYYNTKSTIQQADPFTYMYVETKDTPKLNQKGKSFDILYTEFDAKELSDAFGPYGKRNYTVMTTNTYNQLARLIDKPTIEVVGKEAVIIDPSYDERYSPDYKGKELDAVKVKKSLHLKDVTKENVLNSSIAYTTLIVTPDVFKQLERTSEKMIVHAVNNTSLTVNEAKKIQQKMPEDARFSSYPIDVKQSMENIGIVLFVGSFLGFVFLLATGSIIYFKILTEAEADKGQFMILHKMGISMKNMKYSIAAQVGVIFSVPLIVGMIHSAVALKAISSVLNMNIFVPVCIWMGIYSVIYAIYYIFTVRAYTNIIKRTIRNEG</sequence>
<keyword evidence="3 6" id="KW-0812">Transmembrane</keyword>
<dbReference type="PIRSF" id="PIRSF018968">
    <property type="entry name" value="ABC_permease_BceB"/>
    <property type="match status" value="1"/>
</dbReference>